<evidence type="ECO:0000313" key="2">
    <source>
        <dbReference type="EMBL" id="PHM52354.1"/>
    </source>
</evidence>
<gene>
    <name evidence="2" type="ORF">Xhom_04431</name>
</gene>
<dbReference type="Proteomes" id="UP000225433">
    <property type="component" value="Unassembled WGS sequence"/>
</dbReference>
<dbReference type="EMBL" id="NJAI01000009">
    <property type="protein sequence ID" value="PHM52354.1"/>
    <property type="molecule type" value="Genomic_DNA"/>
</dbReference>
<proteinExistence type="predicted"/>
<name>A0A1V0M462_XENHO</name>
<accession>A0A1V0M462</accession>
<reference evidence="2 3" key="2">
    <citation type="journal article" date="2017" name="Nat. Microbiol.">
        <title>Natural product diversity associated with the nematode symbionts Photorhabdus and Xenorhabdus.</title>
        <authorList>
            <person name="Tobias N.J."/>
            <person name="Wolff H."/>
            <person name="Djahanschiri B."/>
            <person name="Grundmann F."/>
            <person name="Kronenwerth M."/>
            <person name="Shi Y.M."/>
            <person name="Simonyi S."/>
            <person name="Grun P."/>
            <person name="Shapiro-Ilan D."/>
            <person name="Pidot S.J."/>
            <person name="Stinear T.P."/>
            <person name="Ebersberger I."/>
            <person name="Bode H.B."/>
        </authorList>
    </citation>
    <scope>NUCLEOTIDE SEQUENCE [LARGE SCALE GENOMIC DNA]</scope>
    <source>
        <strain evidence="2 3">DSM 17903</strain>
    </source>
</reference>
<dbReference type="EMBL" id="KX517798">
    <property type="protein sequence ID" value="ARD69640.1"/>
    <property type="molecule type" value="Genomic_DNA"/>
</dbReference>
<keyword evidence="1" id="KW-0614">Plasmid</keyword>
<sequence length="72" mass="8261">MKEIWNRIPDFEENYEVSNEIQKPRGSNKLNEKERATVVSMRNSGATFKMLKSHFGISSTQIANILKSSKSE</sequence>
<evidence type="ECO:0000313" key="3">
    <source>
        <dbReference type="Proteomes" id="UP000225433"/>
    </source>
</evidence>
<geneLocation type="plasmid" evidence="1">
    <name>unnamed1</name>
</geneLocation>
<protein>
    <submittedName>
        <fullName evidence="1">Uncharacterized protein</fullName>
    </submittedName>
</protein>
<organism evidence="1">
    <name type="scientific">Xenorhabdus hominickii</name>
    <dbReference type="NCBI Taxonomy" id="351679"/>
    <lineage>
        <taxon>Bacteria</taxon>
        <taxon>Pseudomonadati</taxon>
        <taxon>Pseudomonadota</taxon>
        <taxon>Gammaproteobacteria</taxon>
        <taxon>Enterobacterales</taxon>
        <taxon>Morganellaceae</taxon>
        <taxon>Xenorhabdus</taxon>
    </lineage>
</organism>
<evidence type="ECO:0000313" key="1">
    <source>
        <dbReference type="EMBL" id="ARD69640.1"/>
    </source>
</evidence>
<reference evidence="1" key="1">
    <citation type="journal article" date="2017" name="J. Invertebr. Pathol.">
        <title>Identification and bacterial characteristics of Xenorhabdus hominickii ANU101 from an entomopathogenic nematode, Steinernema monticolum.</title>
        <authorList>
            <person name="Park Y."/>
            <person name="Kang S."/>
            <person name="Sadekuzzaman M."/>
            <person name="Kim H."/>
            <person name="Jung J.K."/>
            <person name="Kim Y."/>
        </authorList>
    </citation>
    <scope>NUCLEOTIDE SEQUENCE</scope>
    <source>
        <strain evidence="1">ANU101</strain>
        <plasmid evidence="1">unnamed1</plasmid>
    </source>
</reference>
<dbReference type="AlphaFoldDB" id="A0A1V0M462"/>